<accession>A0A8S5QXM1</accession>
<reference evidence="2" key="1">
    <citation type="journal article" date="2021" name="Proc. Natl. Acad. Sci. U.S.A.">
        <title>A Catalog of Tens of Thousands of Viruses from Human Metagenomes Reveals Hidden Associations with Chronic Diseases.</title>
        <authorList>
            <person name="Tisza M.J."/>
            <person name="Buck C.B."/>
        </authorList>
    </citation>
    <scope>NUCLEOTIDE SEQUENCE</scope>
    <source>
        <strain evidence="2">CtoiA13</strain>
    </source>
</reference>
<dbReference type="EMBL" id="BK015765">
    <property type="protein sequence ID" value="DAE24015.1"/>
    <property type="molecule type" value="Genomic_DNA"/>
</dbReference>
<sequence length="91" mass="9981">MFKTIRALLALAVTMVGVGTGMVVSAVVYLLCALLKINLLIGKEKINDIAYKIILTVTASFAYIAALIDREAVKKLRDGAAHIYDYEQSKY</sequence>
<evidence type="ECO:0000256" key="1">
    <source>
        <dbReference type="SAM" id="Phobius"/>
    </source>
</evidence>
<keyword evidence="1" id="KW-1133">Transmembrane helix</keyword>
<keyword evidence="1" id="KW-0472">Membrane</keyword>
<protein>
    <submittedName>
        <fullName evidence="2">Uncharacterized protein</fullName>
    </submittedName>
</protein>
<feature type="transmembrane region" description="Helical" evidence="1">
    <location>
        <begin position="49"/>
        <end position="68"/>
    </location>
</feature>
<proteinExistence type="predicted"/>
<name>A0A8S5QXM1_9CAUD</name>
<organism evidence="2">
    <name type="scientific">Siphoviridae sp. ctoiA13</name>
    <dbReference type="NCBI Taxonomy" id="2826462"/>
    <lineage>
        <taxon>Viruses</taxon>
        <taxon>Duplodnaviria</taxon>
        <taxon>Heunggongvirae</taxon>
        <taxon>Uroviricota</taxon>
        <taxon>Caudoviricetes</taxon>
    </lineage>
</organism>
<evidence type="ECO:0000313" key="2">
    <source>
        <dbReference type="EMBL" id="DAE24015.1"/>
    </source>
</evidence>
<keyword evidence="1" id="KW-0812">Transmembrane</keyword>
<feature type="transmembrane region" description="Helical" evidence="1">
    <location>
        <begin position="7"/>
        <end position="37"/>
    </location>
</feature>